<sequence length="19" mass="2240">MEWLSCSTATNTRGRVYHQ</sequence>
<organism evidence="1 2">
    <name type="scientific">Allacma fusca</name>
    <dbReference type="NCBI Taxonomy" id="39272"/>
    <lineage>
        <taxon>Eukaryota</taxon>
        <taxon>Metazoa</taxon>
        <taxon>Ecdysozoa</taxon>
        <taxon>Arthropoda</taxon>
        <taxon>Hexapoda</taxon>
        <taxon>Collembola</taxon>
        <taxon>Symphypleona</taxon>
        <taxon>Sminthuridae</taxon>
        <taxon>Allacma</taxon>
    </lineage>
</organism>
<comment type="caution">
    <text evidence="1">The sequence shown here is derived from an EMBL/GenBank/DDBJ whole genome shotgun (WGS) entry which is preliminary data.</text>
</comment>
<reference evidence="1" key="1">
    <citation type="submission" date="2021-06" db="EMBL/GenBank/DDBJ databases">
        <authorList>
            <person name="Hodson N. C."/>
            <person name="Mongue J. A."/>
            <person name="Jaron S. K."/>
        </authorList>
    </citation>
    <scope>NUCLEOTIDE SEQUENCE</scope>
</reference>
<gene>
    <name evidence="1" type="ORF">AFUS01_LOCUS12709</name>
</gene>
<keyword evidence="2" id="KW-1185">Reference proteome</keyword>
<evidence type="ECO:0000313" key="2">
    <source>
        <dbReference type="Proteomes" id="UP000708208"/>
    </source>
</evidence>
<dbReference type="AlphaFoldDB" id="A0A8J2NRX3"/>
<proteinExistence type="predicted"/>
<dbReference type="Proteomes" id="UP000708208">
    <property type="component" value="Unassembled WGS sequence"/>
</dbReference>
<accession>A0A8J2NRX3</accession>
<dbReference type="EMBL" id="CAJVCH010101151">
    <property type="protein sequence ID" value="CAG7723632.1"/>
    <property type="molecule type" value="Genomic_DNA"/>
</dbReference>
<evidence type="ECO:0000313" key="1">
    <source>
        <dbReference type="EMBL" id="CAG7723632.1"/>
    </source>
</evidence>
<feature type="non-terminal residue" evidence="1">
    <location>
        <position position="1"/>
    </location>
</feature>
<name>A0A8J2NRX3_9HEXA</name>
<protein>
    <submittedName>
        <fullName evidence="1">Uncharacterized protein</fullName>
    </submittedName>
</protein>